<dbReference type="Pfam" id="PF03448">
    <property type="entry name" value="MgtE_N"/>
    <property type="match status" value="1"/>
</dbReference>
<protein>
    <recommendedName>
        <fullName evidence="3">Magnesium transporter MgtE intracellular domain-containing protein</fullName>
    </recommendedName>
</protein>
<keyword evidence="1" id="KW-0175">Coiled coil</keyword>
<keyword evidence="5" id="KW-1185">Reference proteome</keyword>
<gene>
    <name evidence="4" type="ORF">PU02_0150</name>
</gene>
<dbReference type="InterPro" id="IPR006668">
    <property type="entry name" value="Mg_transptr_MgtE_intracell_dom"/>
</dbReference>
<organism evidence="4 5">
    <name type="scientific">Bartonella ancashensis</name>
    <dbReference type="NCBI Taxonomy" id="1318743"/>
    <lineage>
        <taxon>Bacteria</taxon>
        <taxon>Pseudomonadati</taxon>
        <taxon>Pseudomonadota</taxon>
        <taxon>Alphaproteobacteria</taxon>
        <taxon>Hyphomicrobiales</taxon>
        <taxon>Bartonellaceae</taxon>
        <taxon>Bartonella</taxon>
    </lineage>
</organism>
<feature type="region of interest" description="Disordered" evidence="2">
    <location>
        <begin position="1"/>
        <end position="81"/>
    </location>
</feature>
<proteinExistence type="predicted"/>
<name>A0A0M4LIN5_9HYPH</name>
<feature type="compositionally biased region" description="Low complexity" evidence="2">
    <location>
        <begin position="47"/>
        <end position="59"/>
    </location>
</feature>
<evidence type="ECO:0000259" key="3">
    <source>
        <dbReference type="Pfam" id="PF03448"/>
    </source>
</evidence>
<feature type="coiled-coil region" evidence="1">
    <location>
        <begin position="112"/>
        <end position="146"/>
    </location>
</feature>
<sequence length="231" mass="25287">MGKGYAQTRSMPRSIPVPIQSPMLHLEQVEVPEATSRETGQPTTLLSDNSSDAPAPSSALVSEKPVAQVAEKSKDPSAISSNTTTAVAASLTQRTSDINIEEIERFCSNIGSQAADARFQLQRQQLQQLRDQISERVKDLEEKRSEYETWLKRRDAFLEMVEDSLVDIISKMRPDAAAAQLALMNDLTAASLVLKLSPRVSSAIMNELPPEKSAELTQILVSAQQVPVKGK</sequence>
<feature type="domain" description="Magnesium transporter MgtE intracellular" evidence="3">
    <location>
        <begin position="154"/>
        <end position="220"/>
    </location>
</feature>
<dbReference type="SUPFAM" id="SSF158791">
    <property type="entry name" value="MgtE N-terminal domain-like"/>
    <property type="match status" value="1"/>
</dbReference>
<reference evidence="4 5" key="1">
    <citation type="journal article" date="2015" name="Genome Announc.">
        <title>Complete Genome Sequence of Bartonella ancashensis Strain 20.00, Isolated from the Blood of a Patient with Verruga Peruana.</title>
        <authorList>
            <person name="Hang J."/>
            <person name="Mullins K.E."/>
            <person name="Clifford R.J."/>
            <person name="Onmus-Leone F."/>
            <person name="Yang Y."/>
            <person name="Jiang J."/>
            <person name="Leguia M."/>
            <person name="Kasper M.R."/>
            <person name="Maguina C."/>
            <person name="Lesho E.P."/>
            <person name="Jarman R.G."/>
            <person name="Richards A.L."/>
            <person name="Blazes D."/>
        </authorList>
    </citation>
    <scope>NUCLEOTIDE SEQUENCE [LARGE SCALE GENOMIC DNA]</scope>
    <source>
        <strain evidence="4 5">20.00</strain>
    </source>
</reference>
<dbReference type="PATRIC" id="fig|1318743.3.peg.155"/>
<dbReference type="Proteomes" id="UP000057213">
    <property type="component" value="Chromosome"/>
</dbReference>
<dbReference type="AlphaFoldDB" id="A0A0M4LIN5"/>
<dbReference type="EMBL" id="CP010401">
    <property type="protein sequence ID" value="ALE02964.1"/>
    <property type="molecule type" value="Genomic_DNA"/>
</dbReference>
<evidence type="ECO:0000256" key="2">
    <source>
        <dbReference type="SAM" id="MobiDB-lite"/>
    </source>
</evidence>
<evidence type="ECO:0000313" key="4">
    <source>
        <dbReference type="EMBL" id="ALE02964.1"/>
    </source>
</evidence>
<dbReference type="KEGG" id="banc:PU02_0150"/>
<accession>A0A0M4LIN5</accession>
<dbReference type="STRING" id="1318743.PU02_0150"/>
<evidence type="ECO:0000313" key="5">
    <source>
        <dbReference type="Proteomes" id="UP000057213"/>
    </source>
</evidence>
<evidence type="ECO:0000256" key="1">
    <source>
        <dbReference type="SAM" id="Coils"/>
    </source>
</evidence>
<feature type="compositionally biased region" description="Polar residues" evidence="2">
    <location>
        <begin position="37"/>
        <end position="46"/>
    </location>
</feature>